<dbReference type="RefSeq" id="WP_126323424.1">
    <property type="nucleotide sequence ID" value="NZ_AP018005.1"/>
</dbReference>
<evidence type="ECO:0000256" key="9">
    <source>
        <dbReference type="ARBA" id="ARBA00023186"/>
    </source>
</evidence>
<evidence type="ECO:0000313" key="12">
    <source>
        <dbReference type="Proteomes" id="UP000282483"/>
    </source>
</evidence>
<dbReference type="PANTHER" id="PTHR35869">
    <property type="entry name" value="OUTER-MEMBRANE LIPOPROTEIN CARRIER PROTEIN"/>
    <property type="match status" value="1"/>
</dbReference>
<proteinExistence type="inferred from homology"/>
<protein>
    <recommendedName>
        <fullName evidence="4 10">Outer-membrane lipoprotein carrier protein</fullName>
    </recommendedName>
</protein>
<comment type="similarity">
    <text evidence="2 10">Belongs to the LolA family.</text>
</comment>
<comment type="subunit">
    <text evidence="3 10">Monomer.</text>
</comment>
<evidence type="ECO:0000256" key="10">
    <source>
        <dbReference type="HAMAP-Rule" id="MF_00240"/>
    </source>
</evidence>
<sequence precursor="true">MKFIYRLNIFIFFLLLPTQLVYAASASQALTSLLNRLQSLQANFTQTVMDGRGQILQKTSGQMILQRPGRFRWEVTAPSKQLLIADGQRIWFYDIGLQQVMIQKQQTMAANTPAALLSDSPNNLTKQFNVNFLMDVQGFYLIPKDNNALFRSITLIFQQNQLREMRLIDKLGQQTIIDFSQVKLNPAINAQTFRFVLPKDKNIEVVKG</sequence>
<evidence type="ECO:0000256" key="3">
    <source>
        <dbReference type="ARBA" id="ARBA00011245"/>
    </source>
</evidence>
<dbReference type="Proteomes" id="UP000282483">
    <property type="component" value="Chromosome"/>
</dbReference>
<dbReference type="InterPro" id="IPR018323">
    <property type="entry name" value="OM_lipoprot_carrier_LolA_Pbac"/>
</dbReference>
<dbReference type="InterPro" id="IPR004564">
    <property type="entry name" value="OM_lipoprot_carrier_LolA-like"/>
</dbReference>
<comment type="function">
    <text evidence="10">Participates in the translocation of lipoproteins from the inner membrane to the outer membrane. Only forms a complex with a lipoprotein if the residue after the N-terminal Cys is not an aspartate (The Asp acts as a targeting signal to indicate that the lipoprotein should stay in the inner membrane).</text>
</comment>
<dbReference type="EMBL" id="AP018005">
    <property type="protein sequence ID" value="BBB15896.1"/>
    <property type="molecule type" value="Genomic_DNA"/>
</dbReference>
<evidence type="ECO:0000256" key="4">
    <source>
        <dbReference type="ARBA" id="ARBA00014035"/>
    </source>
</evidence>
<organism evidence="11 12">
    <name type="scientific">Candidatus Rickettsiella viridis</name>
    <dbReference type="NCBI Taxonomy" id="676208"/>
    <lineage>
        <taxon>Bacteria</taxon>
        <taxon>Pseudomonadati</taxon>
        <taxon>Pseudomonadota</taxon>
        <taxon>Gammaproteobacteria</taxon>
        <taxon>Legionellales</taxon>
        <taxon>Coxiellaceae</taxon>
        <taxon>Rickettsiella</taxon>
    </lineage>
</organism>
<evidence type="ECO:0000313" key="11">
    <source>
        <dbReference type="EMBL" id="BBB15896.1"/>
    </source>
</evidence>
<feature type="chain" id="PRO_5016471611" description="Outer-membrane lipoprotein carrier protein" evidence="10">
    <location>
        <begin position="24"/>
        <end position="208"/>
    </location>
</feature>
<evidence type="ECO:0000256" key="2">
    <source>
        <dbReference type="ARBA" id="ARBA00007615"/>
    </source>
</evidence>
<dbReference type="AlphaFoldDB" id="A0A2Z5UW93"/>
<dbReference type="CDD" id="cd16325">
    <property type="entry name" value="LolA"/>
    <property type="match status" value="1"/>
</dbReference>
<comment type="subcellular location">
    <subcellularLocation>
        <location evidence="1 10">Periplasm</location>
    </subcellularLocation>
</comment>
<gene>
    <name evidence="10 11" type="primary">lolA</name>
    <name evidence="11" type="ORF">RVIR1_14560</name>
</gene>
<dbReference type="SUPFAM" id="SSF89392">
    <property type="entry name" value="Prokaryotic lipoproteins and lipoprotein localization factors"/>
    <property type="match status" value="1"/>
</dbReference>
<name>A0A2Z5UW93_9COXI</name>
<dbReference type="InterPro" id="IPR029046">
    <property type="entry name" value="LolA/LolB/LppX"/>
</dbReference>
<keyword evidence="7 10" id="KW-0574">Periplasm</keyword>
<evidence type="ECO:0000256" key="6">
    <source>
        <dbReference type="ARBA" id="ARBA00022729"/>
    </source>
</evidence>
<keyword evidence="11" id="KW-0449">Lipoprotein</keyword>
<dbReference type="NCBIfam" id="TIGR00547">
    <property type="entry name" value="lolA"/>
    <property type="match status" value="1"/>
</dbReference>
<dbReference type="PANTHER" id="PTHR35869:SF1">
    <property type="entry name" value="OUTER-MEMBRANE LIPOPROTEIN CARRIER PROTEIN"/>
    <property type="match status" value="1"/>
</dbReference>
<dbReference type="GO" id="GO:0030288">
    <property type="term" value="C:outer membrane-bounded periplasmic space"/>
    <property type="evidence" value="ECO:0007669"/>
    <property type="project" value="TreeGrafter"/>
</dbReference>
<feature type="signal peptide" evidence="10">
    <location>
        <begin position="1"/>
        <end position="23"/>
    </location>
</feature>
<dbReference type="Pfam" id="PF03548">
    <property type="entry name" value="LolA"/>
    <property type="match status" value="1"/>
</dbReference>
<evidence type="ECO:0000256" key="1">
    <source>
        <dbReference type="ARBA" id="ARBA00004418"/>
    </source>
</evidence>
<keyword evidence="12" id="KW-1185">Reference proteome</keyword>
<reference evidence="11 12" key="1">
    <citation type="submission" date="2017-03" db="EMBL/GenBank/DDBJ databases">
        <title>The genome sequence of Candidatus Rickettsiella viridis.</title>
        <authorList>
            <person name="Nikoh N."/>
            <person name="Tsuchida T."/>
            <person name="Yamaguchi K."/>
            <person name="Maeda T."/>
            <person name="Shigenobu S."/>
            <person name="Fukatsu T."/>
        </authorList>
    </citation>
    <scope>NUCLEOTIDE SEQUENCE [LARGE SCALE GENOMIC DNA]</scope>
    <source>
        <strain evidence="11 12">Ap-RA04</strain>
    </source>
</reference>
<dbReference type="HAMAP" id="MF_00240">
    <property type="entry name" value="LolA"/>
    <property type="match status" value="1"/>
</dbReference>
<keyword evidence="9 10" id="KW-0143">Chaperone</keyword>
<accession>A0A2Z5UW93</accession>
<keyword evidence="5 10" id="KW-0813">Transport</keyword>
<dbReference type="OrthoDB" id="9787361at2"/>
<dbReference type="GO" id="GO:0044874">
    <property type="term" value="P:lipoprotein localization to outer membrane"/>
    <property type="evidence" value="ECO:0007669"/>
    <property type="project" value="UniProtKB-UniRule"/>
</dbReference>
<keyword evidence="6 10" id="KW-0732">Signal</keyword>
<dbReference type="KEGG" id="rvi:RVIR1_14560"/>
<keyword evidence="8 10" id="KW-0653">Protein transport</keyword>
<dbReference type="GO" id="GO:0042953">
    <property type="term" value="P:lipoprotein transport"/>
    <property type="evidence" value="ECO:0007669"/>
    <property type="project" value="InterPro"/>
</dbReference>
<evidence type="ECO:0000256" key="5">
    <source>
        <dbReference type="ARBA" id="ARBA00022448"/>
    </source>
</evidence>
<dbReference type="Gene3D" id="2.50.20.10">
    <property type="entry name" value="Lipoprotein localisation LolA/LolB/LppX"/>
    <property type="match status" value="1"/>
</dbReference>
<evidence type="ECO:0000256" key="8">
    <source>
        <dbReference type="ARBA" id="ARBA00022927"/>
    </source>
</evidence>
<evidence type="ECO:0000256" key="7">
    <source>
        <dbReference type="ARBA" id="ARBA00022764"/>
    </source>
</evidence>